<comment type="caution">
    <text evidence="1">The sequence shown here is derived from an EMBL/GenBank/DDBJ whole genome shotgun (WGS) entry which is preliminary data.</text>
</comment>
<dbReference type="Proteomes" id="UP000821865">
    <property type="component" value="Chromosome 1"/>
</dbReference>
<evidence type="ECO:0000313" key="1">
    <source>
        <dbReference type="EMBL" id="KAH7978558.1"/>
    </source>
</evidence>
<dbReference type="EMBL" id="CM023470">
    <property type="protein sequence ID" value="KAH7978558.1"/>
    <property type="molecule type" value="Genomic_DNA"/>
</dbReference>
<evidence type="ECO:0000313" key="2">
    <source>
        <dbReference type="Proteomes" id="UP000821865"/>
    </source>
</evidence>
<keyword evidence="2" id="KW-1185">Reference proteome</keyword>
<organism evidence="1 2">
    <name type="scientific">Dermacentor silvarum</name>
    <name type="common">Tick</name>
    <dbReference type="NCBI Taxonomy" id="543639"/>
    <lineage>
        <taxon>Eukaryota</taxon>
        <taxon>Metazoa</taxon>
        <taxon>Ecdysozoa</taxon>
        <taxon>Arthropoda</taxon>
        <taxon>Chelicerata</taxon>
        <taxon>Arachnida</taxon>
        <taxon>Acari</taxon>
        <taxon>Parasitiformes</taxon>
        <taxon>Ixodida</taxon>
        <taxon>Ixodoidea</taxon>
        <taxon>Ixodidae</taxon>
        <taxon>Rhipicephalinae</taxon>
        <taxon>Dermacentor</taxon>
    </lineage>
</organism>
<protein>
    <submittedName>
        <fullName evidence="1">Uncharacterized protein</fullName>
    </submittedName>
</protein>
<sequence length="269" mass="29754">MHTSINAVDELGEILHFEFKDFDLHRTKCTAIITNVIFPYFTESMDKQLKGSSCCPREDKKEFILVKCACHSLDLVALKSTEAIPSAVEHSVRETYSYFSHGSFRQEKYTVSANRVCSSVPPLLPADAQGSSWAPRVAHRHSLPEVPTNVPSPRFELLRHIARPLAVTCLWRISGFIDPPQTAITVLHSSMPQLRVDCQLRYAEEWPSDEVQATVMGVEACHSTPPATFECTAGSSRFGSCDGCARACPWRVVLSGVAAGGGWSQRVFP</sequence>
<reference evidence="1" key="1">
    <citation type="submission" date="2020-05" db="EMBL/GenBank/DDBJ databases">
        <title>Large-scale comparative analyses of tick genomes elucidate their genetic diversity and vector capacities.</title>
        <authorList>
            <person name="Jia N."/>
            <person name="Wang J."/>
            <person name="Shi W."/>
            <person name="Du L."/>
            <person name="Sun Y."/>
            <person name="Zhan W."/>
            <person name="Jiang J."/>
            <person name="Wang Q."/>
            <person name="Zhang B."/>
            <person name="Ji P."/>
            <person name="Sakyi L.B."/>
            <person name="Cui X."/>
            <person name="Yuan T."/>
            <person name="Jiang B."/>
            <person name="Yang W."/>
            <person name="Lam T.T.-Y."/>
            <person name="Chang Q."/>
            <person name="Ding S."/>
            <person name="Wang X."/>
            <person name="Zhu J."/>
            <person name="Ruan X."/>
            <person name="Zhao L."/>
            <person name="Wei J."/>
            <person name="Que T."/>
            <person name="Du C."/>
            <person name="Cheng J."/>
            <person name="Dai P."/>
            <person name="Han X."/>
            <person name="Huang E."/>
            <person name="Gao Y."/>
            <person name="Liu J."/>
            <person name="Shao H."/>
            <person name="Ye R."/>
            <person name="Li L."/>
            <person name="Wei W."/>
            <person name="Wang X."/>
            <person name="Wang C."/>
            <person name="Yang T."/>
            <person name="Huo Q."/>
            <person name="Li W."/>
            <person name="Guo W."/>
            <person name="Chen H."/>
            <person name="Zhou L."/>
            <person name="Ni X."/>
            <person name="Tian J."/>
            <person name="Zhou Y."/>
            <person name="Sheng Y."/>
            <person name="Liu T."/>
            <person name="Pan Y."/>
            <person name="Xia L."/>
            <person name="Li J."/>
            <person name="Zhao F."/>
            <person name="Cao W."/>
        </authorList>
    </citation>
    <scope>NUCLEOTIDE SEQUENCE</scope>
    <source>
        <strain evidence="1">Dsil-2018</strain>
    </source>
</reference>
<proteinExistence type="predicted"/>
<gene>
    <name evidence="1" type="ORF">HPB49_005915</name>
</gene>
<accession>A0ACB8DW24</accession>
<name>A0ACB8DW24_DERSI</name>